<dbReference type="PROSITE" id="PS51194">
    <property type="entry name" value="HELICASE_CTER"/>
    <property type="match status" value="1"/>
</dbReference>
<dbReference type="EC" id="5.6.2.4" evidence="5"/>
<evidence type="ECO:0000313" key="7">
    <source>
        <dbReference type="EMBL" id="EDR07604.1"/>
    </source>
</evidence>
<dbReference type="Proteomes" id="UP000001194">
    <property type="component" value="Unassembled WGS sequence"/>
</dbReference>
<dbReference type="InParanoid" id="B0DDG6"/>
<dbReference type="GO" id="GO:0005737">
    <property type="term" value="C:cytoplasm"/>
    <property type="evidence" value="ECO:0007669"/>
    <property type="project" value="TreeGrafter"/>
</dbReference>
<comment type="similarity">
    <text evidence="1">Belongs to the helicase family. RecQ subfamily.</text>
</comment>
<dbReference type="STRING" id="486041.B0DDG6"/>
<dbReference type="GO" id="GO:0000724">
    <property type="term" value="P:double-strand break repair via homologous recombination"/>
    <property type="evidence" value="ECO:0007669"/>
    <property type="project" value="TreeGrafter"/>
</dbReference>
<dbReference type="InterPro" id="IPR027417">
    <property type="entry name" value="P-loop_NTPase"/>
</dbReference>
<evidence type="ECO:0000259" key="6">
    <source>
        <dbReference type="PROSITE" id="PS51194"/>
    </source>
</evidence>
<dbReference type="HOGENOM" id="CLU_1471619_0_0_1"/>
<dbReference type="GO" id="GO:0009378">
    <property type="term" value="F:four-way junction helicase activity"/>
    <property type="evidence" value="ECO:0007669"/>
    <property type="project" value="TreeGrafter"/>
</dbReference>
<gene>
    <name evidence="7" type="ORF">LACBIDRAFT_327990</name>
</gene>
<feature type="domain" description="Helicase C-terminal" evidence="6">
    <location>
        <begin position="1"/>
        <end position="162"/>
    </location>
</feature>
<evidence type="ECO:0000256" key="3">
    <source>
        <dbReference type="ARBA" id="ARBA00023235"/>
    </source>
</evidence>
<dbReference type="GO" id="GO:0003677">
    <property type="term" value="F:DNA binding"/>
    <property type="evidence" value="ECO:0007669"/>
    <property type="project" value="UniProtKB-KW"/>
</dbReference>
<dbReference type="PANTHER" id="PTHR13710">
    <property type="entry name" value="DNA HELICASE RECQ FAMILY MEMBER"/>
    <property type="match status" value="1"/>
</dbReference>
<keyword evidence="2" id="KW-0238">DNA-binding</keyword>
<protein>
    <recommendedName>
        <fullName evidence="5">DNA 3'-5' helicase</fullName>
        <ecNumber evidence="5">5.6.2.4</ecNumber>
    </recommendedName>
</protein>
<dbReference type="Pfam" id="PF00271">
    <property type="entry name" value="Helicase_C"/>
    <property type="match status" value="1"/>
</dbReference>
<organism evidence="8">
    <name type="scientific">Laccaria bicolor (strain S238N-H82 / ATCC MYA-4686)</name>
    <name type="common">Bicoloured deceiver</name>
    <name type="synonym">Laccaria laccata var. bicolor</name>
    <dbReference type="NCBI Taxonomy" id="486041"/>
    <lineage>
        <taxon>Eukaryota</taxon>
        <taxon>Fungi</taxon>
        <taxon>Dikarya</taxon>
        <taxon>Basidiomycota</taxon>
        <taxon>Agaricomycotina</taxon>
        <taxon>Agaricomycetes</taxon>
        <taxon>Agaricomycetidae</taxon>
        <taxon>Agaricales</taxon>
        <taxon>Agaricineae</taxon>
        <taxon>Hydnangiaceae</taxon>
        <taxon>Laccaria</taxon>
    </lineage>
</organism>
<dbReference type="OrthoDB" id="5952536at2759"/>
<keyword evidence="3" id="KW-0413">Isomerase</keyword>
<evidence type="ECO:0000256" key="5">
    <source>
        <dbReference type="ARBA" id="ARBA00034808"/>
    </source>
</evidence>
<dbReference type="GO" id="GO:0005694">
    <property type="term" value="C:chromosome"/>
    <property type="evidence" value="ECO:0007669"/>
    <property type="project" value="TreeGrafter"/>
</dbReference>
<keyword evidence="8" id="KW-1185">Reference proteome</keyword>
<comment type="catalytic activity">
    <reaction evidence="4">
        <text>Couples ATP hydrolysis with the unwinding of duplex DNA by translocating in the 3'-5' direction.</text>
        <dbReference type="EC" id="5.6.2.4"/>
    </reaction>
</comment>
<dbReference type="PANTHER" id="PTHR13710:SF105">
    <property type="entry name" value="ATP-DEPENDENT DNA HELICASE Q1"/>
    <property type="match status" value="1"/>
</dbReference>
<dbReference type="InterPro" id="IPR001650">
    <property type="entry name" value="Helicase_C-like"/>
</dbReference>
<dbReference type="AlphaFoldDB" id="B0DDG6"/>
<accession>B0DDG6</accession>
<proteinExistence type="inferred from homology"/>
<dbReference type="RefSeq" id="XP_001881996.1">
    <property type="nucleotide sequence ID" value="XM_001881961.1"/>
</dbReference>
<dbReference type="CDD" id="cd18785">
    <property type="entry name" value="SF2_C"/>
    <property type="match status" value="1"/>
</dbReference>
<dbReference type="GO" id="GO:0043138">
    <property type="term" value="F:3'-5' DNA helicase activity"/>
    <property type="evidence" value="ECO:0007669"/>
    <property type="project" value="UniProtKB-EC"/>
</dbReference>
<dbReference type="EMBL" id="DS547104">
    <property type="protein sequence ID" value="EDR07604.1"/>
    <property type="molecule type" value="Genomic_DNA"/>
</dbReference>
<dbReference type="Gene3D" id="3.40.50.300">
    <property type="entry name" value="P-loop containing nucleotide triphosphate hydrolases"/>
    <property type="match status" value="1"/>
</dbReference>
<evidence type="ECO:0000256" key="1">
    <source>
        <dbReference type="ARBA" id="ARBA00005446"/>
    </source>
</evidence>
<dbReference type="KEGG" id="lbc:LACBIDRAFT_327990"/>
<evidence type="ECO:0000313" key="8">
    <source>
        <dbReference type="Proteomes" id="UP000001194"/>
    </source>
</evidence>
<sequence length="197" mass="22261">MSLFHPAIQPHVLIFVDNKKLAACIASHLDSCLPPTIQNKGIVVHYHSKMPEKYLKKAHDSFIREDGICRIMVATLAQSVGVDFPNVKIVCTVSLPSTTTDTLQCGDRAFHNSTEDALFVIFYEPWIEEISLDNFKNFDMTDLDRPRMTLKANSQLHERAPFYRVKICQEISCTRKGFANYLGDQSTDGMAYITLTA</sequence>
<dbReference type="GeneID" id="6077533"/>
<reference evidence="7 8" key="1">
    <citation type="journal article" date="2008" name="Nature">
        <title>The genome of Laccaria bicolor provides insights into mycorrhizal symbiosis.</title>
        <authorList>
            <person name="Martin F."/>
            <person name="Aerts A."/>
            <person name="Ahren D."/>
            <person name="Brun A."/>
            <person name="Danchin E.G.J."/>
            <person name="Duchaussoy F."/>
            <person name="Gibon J."/>
            <person name="Kohler A."/>
            <person name="Lindquist E."/>
            <person name="Pereda V."/>
            <person name="Salamov A."/>
            <person name="Shapiro H.J."/>
            <person name="Wuyts J."/>
            <person name="Blaudez D."/>
            <person name="Buee M."/>
            <person name="Brokstein P."/>
            <person name="Canbaeck B."/>
            <person name="Cohen D."/>
            <person name="Courty P.E."/>
            <person name="Coutinho P.M."/>
            <person name="Delaruelle C."/>
            <person name="Detter J.C."/>
            <person name="Deveau A."/>
            <person name="DiFazio S."/>
            <person name="Duplessis S."/>
            <person name="Fraissinet-Tachet L."/>
            <person name="Lucic E."/>
            <person name="Frey-Klett P."/>
            <person name="Fourrey C."/>
            <person name="Feussner I."/>
            <person name="Gay G."/>
            <person name="Grimwood J."/>
            <person name="Hoegger P.J."/>
            <person name="Jain P."/>
            <person name="Kilaru S."/>
            <person name="Labbe J."/>
            <person name="Lin Y.C."/>
            <person name="Legue V."/>
            <person name="Le Tacon F."/>
            <person name="Marmeisse R."/>
            <person name="Melayah D."/>
            <person name="Montanini B."/>
            <person name="Muratet M."/>
            <person name="Nehls U."/>
            <person name="Niculita-Hirzel H."/>
            <person name="Oudot-Le Secq M.P."/>
            <person name="Peter M."/>
            <person name="Quesneville H."/>
            <person name="Rajashekar B."/>
            <person name="Reich M."/>
            <person name="Rouhier N."/>
            <person name="Schmutz J."/>
            <person name="Yin T."/>
            <person name="Chalot M."/>
            <person name="Henrissat B."/>
            <person name="Kuees U."/>
            <person name="Lucas S."/>
            <person name="Van de Peer Y."/>
            <person name="Podila G.K."/>
            <person name="Polle A."/>
            <person name="Pukkila P.J."/>
            <person name="Richardson P.M."/>
            <person name="Rouze P."/>
            <person name="Sanders I.R."/>
            <person name="Stajich J.E."/>
            <person name="Tunlid A."/>
            <person name="Tuskan G."/>
            <person name="Grigoriev I.V."/>
        </authorList>
    </citation>
    <scope>NUCLEOTIDE SEQUENCE [LARGE SCALE GENOMIC DNA]</scope>
    <source>
        <strain evidence="8">S238N-H82 / ATCC MYA-4686</strain>
    </source>
</reference>
<dbReference type="SUPFAM" id="SSF52540">
    <property type="entry name" value="P-loop containing nucleoside triphosphate hydrolases"/>
    <property type="match status" value="1"/>
</dbReference>
<evidence type="ECO:0000256" key="2">
    <source>
        <dbReference type="ARBA" id="ARBA00023125"/>
    </source>
</evidence>
<name>B0DDG6_LACBS</name>
<evidence type="ECO:0000256" key="4">
    <source>
        <dbReference type="ARBA" id="ARBA00034617"/>
    </source>
</evidence>